<dbReference type="PANTHER" id="PTHR43353">
    <property type="entry name" value="SUCCINATE-SEMIALDEHYDE DEHYDROGENASE, MITOCHONDRIAL"/>
    <property type="match status" value="1"/>
</dbReference>
<dbReference type="Pfam" id="PF00171">
    <property type="entry name" value="Aldedh"/>
    <property type="match status" value="1"/>
</dbReference>
<keyword evidence="1 3" id="KW-0560">Oxidoreductase</keyword>
<protein>
    <submittedName>
        <fullName evidence="5">Salicylaldehyde dehydrogenase</fullName>
    </submittedName>
</protein>
<dbReference type="InterPro" id="IPR029510">
    <property type="entry name" value="Ald_DH_CS_GLU"/>
</dbReference>
<evidence type="ECO:0000256" key="2">
    <source>
        <dbReference type="PROSITE-ProRule" id="PRU10007"/>
    </source>
</evidence>
<comment type="similarity">
    <text evidence="3">Belongs to the aldehyde dehydrogenase family.</text>
</comment>
<proteinExistence type="inferred from homology"/>
<name>A0A6A7BPK4_9PEZI</name>
<sequence>MPTTKPDMSTVVPLWIDGKEVTEDTHFDVVAPSTAKPIWSASSASPASAICAVEAAGRAFDSWRKTKPAEIRTIFLRAADIFDSRRDELASYMRDETGAAQAFIDFNLNATPEIFRDLAGRAANISGTIPPTQTPGQAALVFKVPLGVILGIAPWNAPLLLGARAVLYAIAGGNTVVLKGSELCPRTFWALGSVMHDAGIPPGVLNVLFCRTNDAATVVSGMIEHRLVRKVNFTGSTAMGSIIASQCGKHLKPALMELGGKSPAIVCQDANIEEAARSCAVGAMLHAGQICMSTERIIVHRKVLDSFRTALTTAVLHMYSNDGTAPLLVGTAAVEKNRKLLADAASKGSQPLVGKVEGREESAYQMRPVIMSGVTPEMDMFHTESFGPTASLIPVQDDDEAIKIANDTAQGLSSAIFTTNLGRGLRLAQQLQSGAVHINSMSVHDEVSLPHGGIKDSGWGRFNGQWGIDEFMTTKTVTFME</sequence>
<evidence type="ECO:0000313" key="5">
    <source>
        <dbReference type="EMBL" id="KAF2857224.1"/>
    </source>
</evidence>
<dbReference type="AlphaFoldDB" id="A0A6A7BPK4"/>
<dbReference type="InterPro" id="IPR016161">
    <property type="entry name" value="Ald_DH/histidinol_DH"/>
</dbReference>
<feature type="active site" evidence="2">
    <location>
        <position position="257"/>
    </location>
</feature>
<gene>
    <name evidence="5" type="ORF">K470DRAFT_283910</name>
</gene>
<keyword evidence="6" id="KW-1185">Reference proteome</keyword>
<dbReference type="PROSITE" id="PS00687">
    <property type="entry name" value="ALDEHYDE_DEHYDR_GLU"/>
    <property type="match status" value="1"/>
</dbReference>
<dbReference type="GO" id="GO:0004777">
    <property type="term" value="F:succinate-semialdehyde dehydrogenase (NAD+) activity"/>
    <property type="evidence" value="ECO:0007669"/>
    <property type="project" value="TreeGrafter"/>
</dbReference>
<dbReference type="Proteomes" id="UP000799421">
    <property type="component" value="Unassembled WGS sequence"/>
</dbReference>
<dbReference type="InterPro" id="IPR016162">
    <property type="entry name" value="Ald_DH_N"/>
</dbReference>
<accession>A0A6A7BPK4</accession>
<dbReference type="InterPro" id="IPR050740">
    <property type="entry name" value="Aldehyde_DH_Superfamily"/>
</dbReference>
<reference evidence="5" key="1">
    <citation type="journal article" date="2020" name="Stud. Mycol.">
        <title>101 Dothideomycetes genomes: a test case for predicting lifestyles and emergence of pathogens.</title>
        <authorList>
            <person name="Haridas S."/>
            <person name="Albert R."/>
            <person name="Binder M."/>
            <person name="Bloem J."/>
            <person name="Labutti K."/>
            <person name="Salamov A."/>
            <person name="Andreopoulos B."/>
            <person name="Baker S."/>
            <person name="Barry K."/>
            <person name="Bills G."/>
            <person name="Bluhm B."/>
            <person name="Cannon C."/>
            <person name="Castanera R."/>
            <person name="Culley D."/>
            <person name="Daum C."/>
            <person name="Ezra D."/>
            <person name="Gonzalez J."/>
            <person name="Henrissat B."/>
            <person name="Kuo A."/>
            <person name="Liang C."/>
            <person name="Lipzen A."/>
            <person name="Lutzoni F."/>
            <person name="Magnuson J."/>
            <person name="Mondo S."/>
            <person name="Nolan M."/>
            <person name="Ohm R."/>
            <person name="Pangilinan J."/>
            <person name="Park H.-J."/>
            <person name="Ramirez L."/>
            <person name="Alfaro M."/>
            <person name="Sun H."/>
            <person name="Tritt A."/>
            <person name="Yoshinaga Y."/>
            <person name="Zwiers L.-H."/>
            <person name="Turgeon B."/>
            <person name="Goodwin S."/>
            <person name="Spatafora J."/>
            <person name="Crous P."/>
            <person name="Grigoriev I."/>
        </authorList>
    </citation>
    <scope>NUCLEOTIDE SEQUENCE</scope>
    <source>
        <strain evidence="5">CBS 480.64</strain>
    </source>
</reference>
<organism evidence="5 6">
    <name type="scientific">Piedraia hortae CBS 480.64</name>
    <dbReference type="NCBI Taxonomy" id="1314780"/>
    <lineage>
        <taxon>Eukaryota</taxon>
        <taxon>Fungi</taxon>
        <taxon>Dikarya</taxon>
        <taxon>Ascomycota</taxon>
        <taxon>Pezizomycotina</taxon>
        <taxon>Dothideomycetes</taxon>
        <taxon>Dothideomycetidae</taxon>
        <taxon>Capnodiales</taxon>
        <taxon>Piedraiaceae</taxon>
        <taxon>Piedraia</taxon>
    </lineage>
</organism>
<dbReference type="GO" id="GO:0009450">
    <property type="term" value="P:gamma-aminobutyric acid catabolic process"/>
    <property type="evidence" value="ECO:0007669"/>
    <property type="project" value="TreeGrafter"/>
</dbReference>
<evidence type="ECO:0000259" key="4">
    <source>
        <dbReference type="Pfam" id="PF00171"/>
    </source>
</evidence>
<dbReference type="CDD" id="cd07105">
    <property type="entry name" value="ALDH_SaliADH"/>
    <property type="match status" value="1"/>
</dbReference>
<evidence type="ECO:0000256" key="3">
    <source>
        <dbReference type="RuleBase" id="RU003345"/>
    </source>
</evidence>
<evidence type="ECO:0000256" key="1">
    <source>
        <dbReference type="ARBA" id="ARBA00023002"/>
    </source>
</evidence>
<dbReference type="PANTHER" id="PTHR43353:SF6">
    <property type="entry name" value="CYTOPLASMIC ALDEHYDE DEHYDROGENASE (EUROFUNG)"/>
    <property type="match status" value="1"/>
</dbReference>
<dbReference type="InterPro" id="IPR016163">
    <property type="entry name" value="Ald_DH_C"/>
</dbReference>
<dbReference type="InterPro" id="IPR015590">
    <property type="entry name" value="Aldehyde_DH_dom"/>
</dbReference>
<dbReference type="Gene3D" id="3.40.309.10">
    <property type="entry name" value="Aldehyde Dehydrogenase, Chain A, domain 2"/>
    <property type="match status" value="1"/>
</dbReference>
<dbReference type="OrthoDB" id="310895at2759"/>
<evidence type="ECO:0000313" key="6">
    <source>
        <dbReference type="Proteomes" id="UP000799421"/>
    </source>
</evidence>
<feature type="domain" description="Aldehyde dehydrogenase" evidence="4">
    <location>
        <begin position="24"/>
        <end position="477"/>
    </location>
</feature>
<dbReference type="Gene3D" id="3.40.605.10">
    <property type="entry name" value="Aldehyde Dehydrogenase, Chain A, domain 1"/>
    <property type="match status" value="1"/>
</dbReference>
<dbReference type="SUPFAM" id="SSF53720">
    <property type="entry name" value="ALDH-like"/>
    <property type="match status" value="1"/>
</dbReference>
<dbReference type="EMBL" id="MU006057">
    <property type="protein sequence ID" value="KAF2857224.1"/>
    <property type="molecule type" value="Genomic_DNA"/>
</dbReference>